<name>A0A5C6EHT0_9BACT</name>
<dbReference type="NCBIfam" id="TIGR04137">
    <property type="entry name" value="Chlam_Ver_rRNA"/>
    <property type="match status" value="1"/>
</dbReference>
<dbReference type="AlphaFoldDB" id="A0A5C6EHT0"/>
<sequence>MTMDRSLKVQAGAIKSRNVLTRAERIARLKALDKFDEEKSIVGMPKVRVVKVSLKKKKKVKKAEDDPKDKKKK</sequence>
<keyword evidence="3" id="KW-1185">Reference proteome</keyword>
<reference evidence="2 3" key="1">
    <citation type="submission" date="2019-02" db="EMBL/GenBank/DDBJ databases">
        <title>Deep-cultivation of Planctomycetes and their phenomic and genomic characterization uncovers novel biology.</title>
        <authorList>
            <person name="Wiegand S."/>
            <person name="Jogler M."/>
            <person name="Boedeker C."/>
            <person name="Pinto D."/>
            <person name="Vollmers J."/>
            <person name="Rivas-Marin E."/>
            <person name="Kohn T."/>
            <person name="Peeters S.H."/>
            <person name="Heuer A."/>
            <person name="Rast P."/>
            <person name="Oberbeckmann S."/>
            <person name="Bunk B."/>
            <person name="Jeske O."/>
            <person name="Meyerdierks A."/>
            <person name="Storesund J.E."/>
            <person name="Kallscheuer N."/>
            <person name="Luecker S."/>
            <person name="Lage O.M."/>
            <person name="Pohl T."/>
            <person name="Merkel B.J."/>
            <person name="Hornburger P."/>
            <person name="Mueller R.-W."/>
            <person name="Bruemmer F."/>
            <person name="Labrenz M."/>
            <person name="Spormann A.M."/>
            <person name="Op Den Camp H."/>
            <person name="Overmann J."/>
            <person name="Amann R."/>
            <person name="Jetten M.S.M."/>
            <person name="Mascher T."/>
            <person name="Medema M.H."/>
            <person name="Devos D.P."/>
            <person name="Kaster A.-K."/>
            <person name="Ovreas L."/>
            <person name="Rohde M."/>
            <person name="Galperin M.Y."/>
            <person name="Jogler C."/>
        </authorList>
    </citation>
    <scope>NUCLEOTIDE SEQUENCE [LARGE SCALE GENOMIC DNA]</scope>
    <source>
        <strain evidence="2 3">Poly51</strain>
    </source>
</reference>
<organism evidence="2 3">
    <name type="scientific">Rubripirellula tenax</name>
    <dbReference type="NCBI Taxonomy" id="2528015"/>
    <lineage>
        <taxon>Bacteria</taxon>
        <taxon>Pseudomonadati</taxon>
        <taxon>Planctomycetota</taxon>
        <taxon>Planctomycetia</taxon>
        <taxon>Pirellulales</taxon>
        <taxon>Pirellulaceae</taxon>
        <taxon>Rubripirellula</taxon>
    </lineage>
</organism>
<evidence type="ECO:0000256" key="1">
    <source>
        <dbReference type="SAM" id="MobiDB-lite"/>
    </source>
</evidence>
<accession>A0A5C6EHT0</accession>
<protein>
    <recommendedName>
        <fullName evidence="4">Small basic protein</fullName>
    </recommendedName>
</protein>
<dbReference type="RefSeq" id="WP_146460906.1">
    <property type="nucleotide sequence ID" value="NZ_SJPW01000007.1"/>
</dbReference>
<dbReference type="InterPro" id="IPR026405">
    <property type="entry name" value="Chlam/Ver/Plancto_rRNA"/>
</dbReference>
<evidence type="ECO:0000313" key="2">
    <source>
        <dbReference type="EMBL" id="TWU47241.1"/>
    </source>
</evidence>
<feature type="region of interest" description="Disordered" evidence="1">
    <location>
        <begin position="54"/>
        <end position="73"/>
    </location>
</feature>
<proteinExistence type="predicted"/>
<gene>
    <name evidence="2" type="ORF">Poly51_50400</name>
</gene>
<comment type="caution">
    <text evidence="2">The sequence shown here is derived from an EMBL/GenBank/DDBJ whole genome shotgun (WGS) entry which is preliminary data.</text>
</comment>
<feature type="compositionally biased region" description="Basic and acidic residues" evidence="1">
    <location>
        <begin position="62"/>
        <end position="73"/>
    </location>
</feature>
<dbReference type="EMBL" id="SJPW01000007">
    <property type="protein sequence ID" value="TWU47241.1"/>
    <property type="molecule type" value="Genomic_DNA"/>
</dbReference>
<dbReference type="Proteomes" id="UP000318288">
    <property type="component" value="Unassembled WGS sequence"/>
</dbReference>
<evidence type="ECO:0000313" key="3">
    <source>
        <dbReference type="Proteomes" id="UP000318288"/>
    </source>
</evidence>
<evidence type="ECO:0008006" key="4">
    <source>
        <dbReference type="Google" id="ProtNLM"/>
    </source>
</evidence>
<dbReference type="OrthoDB" id="291303at2"/>